<dbReference type="InterPro" id="IPR051830">
    <property type="entry name" value="NOTCH_homolog"/>
</dbReference>
<keyword evidence="1" id="KW-0245">EGF-like domain</keyword>
<dbReference type="PROSITE" id="PS50026">
    <property type="entry name" value="EGF_3"/>
    <property type="match status" value="2"/>
</dbReference>
<evidence type="ECO:0000313" key="4">
    <source>
        <dbReference type="EMBL" id="CAD7621569.1"/>
    </source>
</evidence>
<evidence type="ECO:0000256" key="2">
    <source>
        <dbReference type="SAM" id="Phobius"/>
    </source>
</evidence>
<evidence type="ECO:0000256" key="1">
    <source>
        <dbReference type="PROSITE-ProRule" id="PRU00076"/>
    </source>
</evidence>
<sequence>GFEHVGFEQVGFEQMGFEHVGFELVGFEQVVCDWLSHCEDTLMVIIPETTGKTTRTFTVKFRPLTNTKFIRFMYYVEYFKPLISSSKTEDTISFELENIYLVDDKYVGDKCEIENLCKTNSWDKVGTRYVPKADKNALRVDFDTVDADIYRICIEILYDNKNGEDLKLNLNYIPGETNPTKQTLIQNVALDNNKNVVEQSKQIDNGHVQLIVPPQNDAIKMFKIIFEITYKLPSTDPPAVSIDIEITFRLLHLGDPCVIDQLESQYTRCANKGVCTGTAPAVFTCKCDDHYLGDDSLPTTNKDTKTCIVSETDAKVYQCNCPRTDFHWATNGEKCVRNSYTTRGEICYGTNCPIFDAQVLPFTHKDLPVFTDDKPIVGTVYYSDKSNEKLTLEADVDKDVCVKPLSYQITKTSSLGISAGDMNPIAFKTTLFNGVNDWFDSTSADVCLSHLTPGADKNHLTLKSVVGDNGLVAVKWTQLVTGERKAKDPLKYLTHWFHVNDKDFNFETQWPVSDWIDRPEGKYNLRFAFTDKSKTPYSLQPILFDNNMKQINLQLIDDGPAKDKTGKVYCAIPAVEAESCTPLLDNRFMCECKANRYWDFKDFTADAPTCVCSAGYINQIIDQPNVEIDCVPENPCNKGPNPCSDTQAVCVPYGANDYMCNCPNGYSKRIGATEAQSTCQALQCLFPGLNKCQQKCTPDATVVGLGYKCECGADYTLNADGNTCTCLTDKPNCVANSNTYVKSSGAEPVCRDGLKLNEKKDQCLPNHEYDPRDICENGLDKTVPEDQPIKCLCEGPYVLNTETNTCKLAPICAPDAPGGSDCKIKNGYCVYQSEDNAKKYKCVCDAAHGMNDLDVCVNKCDTKLTATQALTGSEECRKANALSCNPLLYTPGIKPNIYCECESGYEWNGDRCSLIGNTGQFSIEFKPMIEPVLPESGIKEPVQTLPGEVAASFNPLFRYDVSLETSFKSDLNRAAATNQDRYNTMVTEFRRQALEYFLRQQLAQMLVDFKYIHKSNVDPDDPLWTIYGQSIHVKQCSLDAYKCDIAITLLDNIENKQNIGEFIRMLCVDSTTDNECNLLNEIGPNTAPIEPSLTTDGYRSRAGTDKPLFSMVLDKTKLTNTKLGVYNNCGSGTDLCGQYSKCKSAPDSSQYTCECPTKGFNITGYREIPVVGKTSIKLPICGLKDNRCDDCLKIDNNDCKQLAPKYIEADDLWTAPVHCECKSEHKVKGDQCVGVCDGVQCNRGKCVPKGKNGNACLCDGGWSGDKCETEKADPPLGGWIAGISVLAVVCLVLIVVAFIFFKR</sequence>
<proteinExistence type="predicted"/>
<organism evidence="4">
    <name type="scientific">Medioppia subpectinata</name>
    <dbReference type="NCBI Taxonomy" id="1979941"/>
    <lineage>
        <taxon>Eukaryota</taxon>
        <taxon>Metazoa</taxon>
        <taxon>Ecdysozoa</taxon>
        <taxon>Arthropoda</taxon>
        <taxon>Chelicerata</taxon>
        <taxon>Arachnida</taxon>
        <taxon>Acari</taxon>
        <taxon>Acariformes</taxon>
        <taxon>Sarcoptiformes</taxon>
        <taxon>Oribatida</taxon>
        <taxon>Brachypylina</taxon>
        <taxon>Oppioidea</taxon>
        <taxon>Oppiidae</taxon>
        <taxon>Medioppia</taxon>
    </lineage>
</organism>
<keyword evidence="1" id="KW-1015">Disulfide bond</keyword>
<dbReference type="PANTHER" id="PTHR24033">
    <property type="entry name" value="EGF-LIKE DOMAIN-CONTAINING PROTEIN"/>
    <property type="match status" value="1"/>
</dbReference>
<dbReference type="InterPro" id="IPR000742">
    <property type="entry name" value="EGF"/>
</dbReference>
<dbReference type="OrthoDB" id="406096at2759"/>
<dbReference type="SMART" id="SM00181">
    <property type="entry name" value="EGF"/>
    <property type="match status" value="7"/>
</dbReference>
<dbReference type="EMBL" id="CAJPIZ010000666">
    <property type="protein sequence ID" value="CAG2101999.1"/>
    <property type="molecule type" value="Genomic_DNA"/>
</dbReference>
<feature type="domain" description="EGF-like" evidence="3">
    <location>
        <begin position="1237"/>
        <end position="1268"/>
    </location>
</feature>
<evidence type="ECO:0000313" key="5">
    <source>
        <dbReference type="Proteomes" id="UP000759131"/>
    </source>
</evidence>
<keyword evidence="2" id="KW-0812">Transmembrane</keyword>
<feature type="disulfide bond" evidence="1">
    <location>
        <begin position="1258"/>
        <end position="1267"/>
    </location>
</feature>
<dbReference type="Proteomes" id="UP000759131">
    <property type="component" value="Unassembled WGS sequence"/>
</dbReference>
<gene>
    <name evidence="4" type="ORF">OSB1V03_LOCUS2040</name>
</gene>
<dbReference type="Gene3D" id="2.90.20.10">
    <property type="entry name" value="Plasmodium vivax P25 domain"/>
    <property type="match status" value="1"/>
</dbReference>
<keyword evidence="2" id="KW-1133">Transmembrane helix</keyword>
<keyword evidence="5" id="KW-1185">Reference proteome</keyword>
<dbReference type="PROSITE" id="PS01186">
    <property type="entry name" value="EGF_2"/>
    <property type="match status" value="1"/>
</dbReference>
<accession>A0A7R9KF23</accession>
<comment type="caution">
    <text evidence="1">Lacks conserved residue(s) required for the propagation of feature annotation.</text>
</comment>
<feature type="non-terminal residue" evidence="4">
    <location>
        <position position="1"/>
    </location>
</feature>
<dbReference type="PROSITE" id="PS00022">
    <property type="entry name" value="EGF_1"/>
    <property type="match status" value="1"/>
</dbReference>
<dbReference type="EMBL" id="OC855241">
    <property type="protein sequence ID" value="CAD7621569.1"/>
    <property type="molecule type" value="Genomic_DNA"/>
</dbReference>
<feature type="domain" description="EGF-like" evidence="3">
    <location>
        <begin position="632"/>
        <end position="672"/>
    </location>
</feature>
<protein>
    <recommendedName>
        <fullName evidence="3">EGF-like domain-containing protein</fullName>
    </recommendedName>
</protein>
<feature type="transmembrane region" description="Helical" evidence="2">
    <location>
        <begin position="1276"/>
        <end position="1301"/>
    </location>
</feature>
<reference evidence="4" key="1">
    <citation type="submission" date="2020-11" db="EMBL/GenBank/DDBJ databases">
        <authorList>
            <person name="Tran Van P."/>
        </authorList>
    </citation>
    <scope>NUCLEOTIDE SEQUENCE</scope>
</reference>
<name>A0A7R9KF23_9ACAR</name>
<feature type="disulfide bond" evidence="1">
    <location>
        <begin position="643"/>
        <end position="660"/>
    </location>
</feature>
<evidence type="ECO:0000259" key="3">
    <source>
        <dbReference type="PROSITE" id="PS50026"/>
    </source>
</evidence>
<dbReference type="PANTHER" id="PTHR24033:SF151">
    <property type="entry name" value="NOTCH 2"/>
    <property type="match status" value="1"/>
</dbReference>
<keyword evidence="2" id="KW-0472">Membrane</keyword>